<evidence type="ECO:0000313" key="6">
    <source>
        <dbReference type="Proteomes" id="UP000734823"/>
    </source>
</evidence>
<proteinExistence type="inferred from homology"/>
<dbReference type="EMBL" id="JABVED010000001">
    <property type="protein sequence ID" value="MBC6445698.1"/>
    <property type="molecule type" value="Genomic_DNA"/>
</dbReference>
<feature type="region of interest" description="Disordered" evidence="3">
    <location>
        <begin position="129"/>
        <end position="148"/>
    </location>
</feature>
<organism evidence="5 6">
    <name type="scientific">Actinokineospora xionganensis</name>
    <dbReference type="NCBI Taxonomy" id="2684470"/>
    <lineage>
        <taxon>Bacteria</taxon>
        <taxon>Bacillati</taxon>
        <taxon>Actinomycetota</taxon>
        <taxon>Actinomycetes</taxon>
        <taxon>Pseudonocardiales</taxon>
        <taxon>Pseudonocardiaceae</taxon>
        <taxon>Actinokineospora</taxon>
    </lineage>
</organism>
<dbReference type="PROSITE" id="PS50801">
    <property type="entry name" value="STAS"/>
    <property type="match status" value="1"/>
</dbReference>
<dbReference type="CDD" id="cd07043">
    <property type="entry name" value="STAS_anti-anti-sigma_factors"/>
    <property type="match status" value="1"/>
</dbReference>
<accession>A0ABR7KZ33</accession>
<reference evidence="5 6" key="1">
    <citation type="submission" date="2020-06" db="EMBL/GenBank/DDBJ databases">
        <title>Actinokineospora xiongansis sp. nov., isolated from soil of Baiyangdian.</title>
        <authorList>
            <person name="Zhang X."/>
        </authorList>
    </citation>
    <scope>NUCLEOTIDE SEQUENCE [LARGE SCALE GENOMIC DNA]</scope>
    <source>
        <strain evidence="5 6">HBU206404</strain>
    </source>
</reference>
<protein>
    <recommendedName>
        <fullName evidence="2">Anti-sigma factor antagonist</fullName>
    </recommendedName>
</protein>
<dbReference type="InterPro" id="IPR002645">
    <property type="entry name" value="STAS_dom"/>
</dbReference>
<dbReference type="Gene3D" id="3.30.750.24">
    <property type="entry name" value="STAS domain"/>
    <property type="match status" value="1"/>
</dbReference>
<dbReference type="PANTHER" id="PTHR33495">
    <property type="entry name" value="ANTI-SIGMA FACTOR ANTAGONIST TM_1081-RELATED-RELATED"/>
    <property type="match status" value="1"/>
</dbReference>
<dbReference type="Proteomes" id="UP000734823">
    <property type="component" value="Unassembled WGS sequence"/>
</dbReference>
<comment type="similarity">
    <text evidence="1 2">Belongs to the anti-sigma-factor antagonist family.</text>
</comment>
<name>A0ABR7KZ33_9PSEU</name>
<sequence>MVDIVDPRGAARPNTEGTRPLTVSVTLRRGDLVVLTARGEIDLYTAPILRQAMAQAEEARMVLDLAAIEFCGVAGARVLQEGADRARAQGGRLSLVAAGVAVRRLLRLTGLDRRIPTYPDLTTALFVERPGLAPTGPEEDAGESRVPS</sequence>
<dbReference type="InterPro" id="IPR003658">
    <property type="entry name" value="Anti-sigma_ant"/>
</dbReference>
<gene>
    <name evidence="5" type="ORF">GPZ80_00720</name>
</gene>
<evidence type="ECO:0000256" key="1">
    <source>
        <dbReference type="ARBA" id="ARBA00009013"/>
    </source>
</evidence>
<evidence type="ECO:0000313" key="5">
    <source>
        <dbReference type="EMBL" id="MBC6445698.1"/>
    </source>
</evidence>
<evidence type="ECO:0000256" key="2">
    <source>
        <dbReference type="RuleBase" id="RU003749"/>
    </source>
</evidence>
<dbReference type="SUPFAM" id="SSF52091">
    <property type="entry name" value="SpoIIaa-like"/>
    <property type="match status" value="1"/>
</dbReference>
<dbReference type="PANTHER" id="PTHR33495:SF2">
    <property type="entry name" value="ANTI-SIGMA FACTOR ANTAGONIST TM_1081-RELATED"/>
    <property type="match status" value="1"/>
</dbReference>
<evidence type="ECO:0000259" key="4">
    <source>
        <dbReference type="PROSITE" id="PS50801"/>
    </source>
</evidence>
<feature type="domain" description="STAS" evidence="4">
    <location>
        <begin position="31"/>
        <end position="128"/>
    </location>
</feature>
<dbReference type="InterPro" id="IPR036513">
    <property type="entry name" value="STAS_dom_sf"/>
</dbReference>
<comment type="caution">
    <text evidence="5">The sequence shown here is derived from an EMBL/GenBank/DDBJ whole genome shotgun (WGS) entry which is preliminary data.</text>
</comment>
<keyword evidence="6" id="KW-1185">Reference proteome</keyword>
<evidence type="ECO:0000256" key="3">
    <source>
        <dbReference type="SAM" id="MobiDB-lite"/>
    </source>
</evidence>
<dbReference type="RefSeq" id="WP_187217766.1">
    <property type="nucleotide sequence ID" value="NZ_JABVED010000001.1"/>
</dbReference>
<dbReference type="Pfam" id="PF01740">
    <property type="entry name" value="STAS"/>
    <property type="match status" value="1"/>
</dbReference>
<dbReference type="NCBIfam" id="TIGR00377">
    <property type="entry name" value="ant_ant_sig"/>
    <property type="match status" value="1"/>
</dbReference>